<name>A0A6N4VKA9_9MYCO</name>
<gene>
    <name evidence="2" type="ORF">MPOR_56690</name>
</gene>
<protein>
    <recommendedName>
        <fullName evidence="1">TrwC relaxase domain-containing protein</fullName>
    </recommendedName>
</protein>
<evidence type="ECO:0000313" key="3">
    <source>
        <dbReference type="Proteomes" id="UP000466785"/>
    </source>
</evidence>
<dbReference type="EMBL" id="AP022571">
    <property type="protein sequence ID" value="BBX54643.1"/>
    <property type="molecule type" value="Genomic_DNA"/>
</dbReference>
<feature type="domain" description="TrwC relaxase" evidence="1">
    <location>
        <begin position="13"/>
        <end position="193"/>
    </location>
</feature>
<sequence length="231" mass="24979">MVGDKATVGEATGLDGAALDGGFADTEVAARWLDDGVTPNGEAGRAFGTNGVHGFDLMFAAPKSVSLLRSLTDDVAEKVMQNAHVKAVEAAMTYLHEHAGYTRVHNPLTSNKDLQRLPGLVAIAYQHETSRCGDPHLHTHVIVPNHQVRADGRLVSIDSKSLYHEAKAAGIIYKPRCATSCTPSGLRMAARRRAFRHGRDRRRHRGEHQGVVAAVDAAAGMGQRQPGRRRR</sequence>
<accession>A0A6N4VKA9</accession>
<evidence type="ECO:0000313" key="2">
    <source>
        <dbReference type="EMBL" id="BBX54643.1"/>
    </source>
</evidence>
<dbReference type="Proteomes" id="UP000466785">
    <property type="component" value="Plasmid pJCM12603"/>
</dbReference>
<proteinExistence type="predicted"/>
<geneLocation type="plasmid" evidence="3">
    <name>pjcm12603 dna</name>
</geneLocation>
<dbReference type="InterPro" id="IPR014862">
    <property type="entry name" value="TrwC"/>
</dbReference>
<dbReference type="RefSeq" id="WP_235682699.1">
    <property type="nucleotide sequence ID" value="NZ_AP022571.1"/>
</dbReference>
<dbReference type="SUPFAM" id="SSF55464">
    <property type="entry name" value="Origin of replication-binding domain, RBD-like"/>
    <property type="match status" value="1"/>
</dbReference>
<evidence type="ECO:0000259" key="1">
    <source>
        <dbReference type="Pfam" id="PF08751"/>
    </source>
</evidence>
<dbReference type="NCBIfam" id="NF041492">
    <property type="entry name" value="MobF"/>
    <property type="match status" value="1"/>
</dbReference>
<organism evidence="2 3">
    <name type="scientific">Mycolicibacterium poriferae</name>
    <dbReference type="NCBI Taxonomy" id="39694"/>
    <lineage>
        <taxon>Bacteria</taxon>
        <taxon>Bacillati</taxon>
        <taxon>Actinomycetota</taxon>
        <taxon>Actinomycetes</taxon>
        <taxon>Mycobacteriales</taxon>
        <taxon>Mycobacteriaceae</taxon>
        <taxon>Mycolicibacterium</taxon>
    </lineage>
</organism>
<dbReference type="KEGG" id="mpof:MPOR_56690"/>
<reference evidence="2 3" key="1">
    <citation type="journal article" date="2019" name="Emerg. Microbes Infect.">
        <title>Comprehensive subspecies identification of 175 nontuberculous mycobacteria species based on 7547 genomic profiles.</title>
        <authorList>
            <person name="Matsumoto Y."/>
            <person name="Kinjo T."/>
            <person name="Motooka D."/>
            <person name="Nabeya D."/>
            <person name="Jung N."/>
            <person name="Uechi K."/>
            <person name="Horii T."/>
            <person name="Iida T."/>
            <person name="Fujita J."/>
            <person name="Nakamura S."/>
        </authorList>
    </citation>
    <scope>NUCLEOTIDE SEQUENCE [LARGE SCALE GENOMIC DNA]</scope>
    <source>
        <strain evidence="2 3">JCM 12603</strain>
        <plasmid evidence="3">pjcm12603 dna</plasmid>
    </source>
</reference>
<keyword evidence="3" id="KW-1185">Reference proteome</keyword>
<keyword evidence="2" id="KW-0614">Plasmid</keyword>
<dbReference type="AlphaFoldDB" id="A0A6N4VKA9"/>
<dbReference type="Pfam" id="PF08751">
    <property type="entry name" value="TrwC"/>
    <property type="match status" value="1"/>
</dbReference>